<proteinExistence type="predicted"/>
<dbReference type="Proteomes" id="UP000265520">
    <property type="component" value="Unassembled WGS sequence"/>
</dbReference>
<comment type="caution">
    <text evidence="1">The sequence shown here is derived from an EMBL/GenBank/DDBJ whole genome shotgun (WGS) entry which is preliminary data.</text>
</comment>
<dbReference type="AlphaFoldDB" id="A0A392ND24"/>
<protein>
    <submittedName>
        <fullName evidence="1">Uncharacterized protein</fullName>
    </submittedName>
</protein>
<sequence length="42" mass="4403">MLRMQPPVARPGTIEPRACRAYGNASRAKNSGLAKSFGAPCA</sequence>
<name>A0A392ND24_9FABA</name>
<organism evidence="1 2">
    <name type="scientific">Trifolium medium</name>
    <dbReference type="NCBI Taxonomy" id="97028"/>
    <lineage>
        <taxon>Eukaryota</taxon>
        <taxon>Viridiplantae</taxon>
        <taxon>Streptophyta</taxon>
        <taxon>Embryophyta</taxon>
        <taxon>Tracheophyta</taxon>
        <taxon>Spermatophyta</taxon>
        <taxon>Magnoliopsida</taxon>
        <taxon>eudicotyledons</taxon>
        <taxon>Gunneridae</taxon>
        <taxon>Pentapetalae</taxon>
        <taxon>rosids</taxon>
        <taxon>fabids</taxon>
        <taxon>Fabales</taxon>
        <taxon>Fabaceae</taxon>
        <taxon>Papilionoideae</taxon>
        <taxon>50 kb inversion clade</taxon>
        <taxon>NPAAA clade</taxon>
        <taxon>Hologalegina</taxon>
        <taxon>IRL clade</taxon>
        <taxon>Trifolieae</taxon>
        <taxon>Trifolium</taxon>
    </lineage>
</organism>
<evidence type="ECO:0000313" key="2">
    <source>
        <dbReference type="Proteomes" id="UP000265520"/>
    </source>
</evidence>
<keyword evidence="2" id="KW-1185">Reference proteome</keyword>
<accession>A0A392ND24</accession>
<dbReference type="EMBL" id="LXQA010035754">
    <property type="protein sequence ID" value="MCH97720.1"/>
    <property type="molecule type" value="Genomic_DNA"/>
</dbReference>
<reference evidence="1 2" key="1">
    <citation type="journal article" date="2018" name="Front. Plant Sci.">
        <title>Red Clover (Trifolium pratense) and Zigzag Clover (T. medium) - A Picture of Genomic Similarities and Differences.</title>
        <authorList>
            <person name="Dluhosova J."/>
            <person name="Istvanek J."/>
            <person name="Nedelnik J."/>
            <person name="Repkova J."/>
        </authorList>
    </citation>
    <scope>NUCLEOTIDE SEQUENCE [LARGE SCALE GENOMIC DNA]</scope>
    <source>
        <strain evidence="2">cv. 10/8</strain>
        <tissue evidence="1">Leaf</tissue>
    </source>
</reference>
<evidence type="ECO:0000313" key="1">
    <source>
        <dbReference type="EMBL" id="MCH97720.1"/>
    </source>
</evidence>